<organism evidence="2 3">
    <name type="scientific">Oikopleura dioica</name>
    <name type="common">Tunicate</name>
    <dbReference type="NCBI Taxonomy" id="34765"/>
    <lineage>
        <taxon>Eukaryota</taxon>
        <taxon>Metazoa</taxon>
        <taxon>Chordata</taxon>
        <taxon>Tunicata</taxon>
        <taxon>Appendicularia</taxon>
        <taxon>Copelata</taxon>
        <taxon>Oikopleuridae</taxon>
        <taxon>Oikopleura</taxon>
    </lineage>
</organism>
<evidence type="ECO:0000256" key="1">
    <source>
        <dbReference type="SAM" id="MobiDB-lite"/>
    </source>
</evidence>
<accession>A0ABN7SSD8</accession>
<dbReference type="Proteomes" id="UP001158576">
    <property type="component" value="Chromosome 1"/>
</dbReference>
<feature type="compositionally biased region" description="Basic and acidic residues" evidence="1">
    <location>
        <begin position="77"/>
        <end position="92"/>
    </location>
</feature>
<dbReference type="EMBL" id="OU015566">
    <property type="protein sequence ID" value="CAG5106451.1"/>
    <property type="molecule type" value="Genomic_DNA"/>
</dbReference>
<evidence type="ECO:0000313" key="2">
    <source>
        <dbReference type="EMBL" id="CAG5106451.1"/>
    </source>
</evidence>
<feature type="region of interest" description="Disordered" evidence="1">
    <location>
        <begin position="68"/>
        <end position="92"/>
    </location>
</feature>
<keyword evidence="3" id="KW-1185">Reference proteome</keyword>
<proteinExistence type="predicted"/>
<evidence type="ECO:0000313" key="3">
    <source>
        <dbReference type="Proteomes" id="UP001158576"/>
    </source>
</evidence>
<reference evidence="2 3" key="1">
    <citation type="submission" date="2021-04" db="EMBL/GenBank/DDBJ databases">
        <authorList>
            <person name="Bliznina A."/>
        </authorList>
    </citation>
    <scope>NUCLEOTIDE SEQUENCE [LARGE SCALE GENOMIC DNA]</scope>
</reference>
<protein>
    <submittedName>
        <fullName evidence="2">Oidioi.mRNA.OKI2018_I69.chr1.g2849.t1.cds</fullName>
    </submittedName>
</protein>
<gene>
    <name evidence="2" type="ORF">OKIOD_LOCUS11614</name>
</gene>
<sequence>MTIASCNEEIPSITEELKGVNENLAELEGDVKTMWKMIRHISRFALEITRKTDDQEVEEHANRIANSSRRINGVSTEHFKKLDAENPKTAKA</sequence>
<name>A0ABN7SSD8_OIKDI</name>